<dbReference type="EMBL" id="FNBC01000026">
    <property type="protein sequence ID" value="SDF11782.1"/>
    <property type="molecule type" value="Genomic_DNA"/>
</dbReference>
<dbReference type="Pfam" id="PF12728">
    <property type="entry name" value="HTH_17"/>
    <property type="match status" value="1"/>
</dbReference>
<sequence>MPGVEEPGRGRAFKRLLSVPEAAERLGLPVNAVYQFCRAKPEHPLFMPHIRLGKRVYIPPEALELWVQKNTVGLSEVSGEEAFWRQEGEALEE</sequence>
<proteinExistence type="predicted"/>
<name>A0A1G7IGF9_9DEIN</name>
<keyword evidence="3" id="KW-1185">Reference proteome</keyword>
<dbReference type="OrthoDB" id="597977at2"/>
<accession>A0A1G7IGF9</accession>
<dbReference type="AlphaFoldDB" id="A0A1G7IGF9"/>
<dbReference type="RefSeq" id="WP_093007989.1">
    <property type="nucleotide sequence ID" value="NZ_FNBC01000026.1"/>
</dbReference>
<feature type="domain" description="Helix-turn-helix" evidence="1">
    <location>
        <begin position="16"/>
        <end position="70"/>
    </location>
</feature>
<dbReference type="Proteomes" id="UP000199446">
    <property type="component" value="Unassembled WGS sequence"/>
</dbReference>
<evidence type="ECO:0000313" key="3">
    <source>
        <dbReference type="Proteomes" id="UP000199446"/>
    </source>
</evidence>
<protein>
    <submittedName>
        <fullName evidence="2">Helix-turn-helix domain-containing protein</fullName>
    </submittedName>
</protein>
<gene>
    <name evidence="2" type="ORF">SAMN04488243_12611</name>
</gene>
<evidence type="ECO:0000313" key="2">
    <source>
        <dbReference type="EMBL" id="SDF11782.1"/>
    </source>
</evidence>
<evidence type="ECO:0000259" key="1">
    <source>
        <dbReference type="Pfam" id="PF12728"/>
    </source>
</evidence>
<dbReference type="STRING" id="482827.SAMN04488243_12611"/>
<dbReference type="InterPro" id="IPR041657">
    <property type="entry name" value="HTH_17"/>
</dbReference>
<organism evidence="2 3">
    <name type="scientific">Thermus arciformis</name>
    <dbReference type="NCBI Taxonomy" id="482827"/>
    <lineage>
        <taxon>Bacteria</taxon>
        <taxon>Thermotogati</taxon>
        <taxon>Deinococcota</taxon>
        <taxon>Deinococci</taxon>
        <taxon>Thermales</taxon>
        <taxon>Thermaceae</taxon>
        <taxon>Thermus</taxon>
    </lineage>
</organism>
<reference evidence="3" key="1">
    <citation type="submission" date="2016-10" db="EMBL/GenBank/DDBJ databases">
        <authorList>
            <person name="Varghese N."/>
            <person name="Submissions S."/>
        </authorList>
    </citation>
    <scope>NUCLEOTIDE SEQUENCE [LARGE SCALE GENOMIC DNA]</scope>
    <source>
        <strain evidence="3">CGMCC 1.6992</strain>
    </source>
</reference>